<evidence type="ECO:0000313" key="2">
    <source>
        <dbReference type="EMBL" id="CAA6809256.1"/>
    </source>
</evidence>
<feature type="transmembrane region" description="Helical" evidence="1">
    <location>
        <begin position="7"/>
        <end position="29"/>
    </location>
</feature>
<keyword evidence="1" id="KW-0812">Transmembrane</keyword>
<keyword evidence="1" id="KW-1133">Transmembrane helix</keyword>
<dbReference type="EMBL" id="CACVAQ010000151">
    <property type="protein sequence ID" value="CAA6809256.1"/>
    <property type="molecule type" value="Genomic_DNA"/>
</dbReference>
<dbReference type="AlphaFoldDB" id="A0A6S6T2Z1"/>
<protein>
    <submittedName>
        <fullName evidence="2">Uncharacterized protein</fullName>
    </submittedName>
</protein>
<proteinExistence type="predicted"/>
<organism evidence="2">
    <name type="scientific">uncultured Aureispira sp</name>
    <dbReference type="NCBI Taxonomy" id="1331704"/>
    <lineage>
        <taxon>Bacteria</taxon>
        <taxon>Pseudomonadati</taxon>
        <taxon>Bacteroidota</taxon>
        <taxon>Saprospiria</taxon>
        <taxon>Saprospirales</taxon>
        <taxon>Saprospiraceae</taxon>
        <taxon>Aureispira</taxon>
        <taxon>environmental samples</taxon>
    </lineage>
</organism>
<reference evidence="2" key="1">
    <citation type="submission" date="2020-01" db="EMBL/GenBank/DDBJ databases">
        <authorList>
            <person name="Meier V. D."/>
            <person name="Meier V D."/>
        </authorList>
    </citation>
    <scope>NUCLEOTIDE SEQUENCE</scope>
    <source>
        <strain evidence="2">HLG_WM_MAG_10</strain>
    </source>
</reference>
<name>A0A6S6T2Z1_9BACT</name>
<sequence length="195" mass="22342">MEATIEILKLLIPSLFVFLTAWIVLRAFLTRETDVIEGLLARDAENRRVDLLKTTSETLLPMRLQAYERMTLFCSRMEIGQLVTNTNATPGMTAEMYKMALTLQVEEELHHNITQQVYMTDDLWNIILLAKKEVTQICEKLYRDLVSEYEKKGIEGVPSAKHFLDAMVAYLQQNPQIGYIQALGAIKKEVGVLFN</sequence>
<gene>
    <name evidence="2" type="ORF">HELGO_WM36014</name>
</gene>
<evidence type="ECO:0000256" key="1">
    <source>
        <dbReference type="SAM" id="Phobius"/>
    </source>
</evidence>
<accession>A0A6S6T2Z1</accession>
<keyword evidence="1" id="KW-0472">Membrane</keyword>
<dbReference type="Pfam" id="PF25589">
    <property type="entry name" value="DUF7935"/>
    <property type="match status" value="1"/>
</dbReference>
<dbReference type="InterPro" id="IPR057695">
    <property type="entry name" value="DUF7935"/>
</dbReference>